<feature type="region of interest" description="Disordered" evidence="1">
    <location>
        <begin position="124"/>
        <end position="161"/>
    </location>
</feature>
<dbReference type="Proteomes" id="UP001279410">
    <property type="component" value="Unassembled WGS sequence"/>
</dbReference>
<accession>A0AAD3N2F0</accession>
<evidence type="ECO:0000313" key="3">
    <source>
        <dbReference type="Proteomes" id="UP001279410"/>
    </source>
</evidence>
<keyword evidence="3" id="KW-1185">Reference proteome</keyword>
<name>A0AAD3N2F0_LATJO</name>
<protein>
    <submittedName>
        <fullName evidence="2">Uncharacterized protein</fullName>
    </submittedName>
</protein>
<gene>
    <name evidence="2" type="ORF">AKAME5_001579300</name>
</gene>
<reference evidence="2" key="1">
    <citation type="submission" date="2022-08" db="EMBL/GenBank/DDBJ databases">
        <title>Genome sequencing of akame (Lates japonicus).</title>
        <authorList>
            <person name="Hashiguchi Y."/>
            <person name="Takahashi H."/>
        </authorList>
    </citation>
    <scope>NUCLEOTIDE SEQUENCE</scope>
    <source>
        <strain evidence="2">Kochi</strain>
    </source>
</reference>
<sequence length="161" mass="17927">MPPSGPVQSPSHTFAPWYTTELQRMKTAGCVLEWCFKASGLTVHKQAFREHQKVYAKSLKVARFQFYSNIINNNPGNSKQIFSTISHLLKPSTISHSDATEEKCNNFINFFKNKIVTIRSLLSSPSSPSATPTILADPLPGPSRPLSYLSSVTQQEVEDAR</sequence>
<organism evidence="2 3">
    <name type="scientific">Lates japonicus</name>
    <name type="common">Japanese lates</name>
    <dbReference type="NCBI Taxonomy" id="270547"/>
    <lineage>
        <taxon>Eukaryota</taxon>
        <taxon>Metazoa</taxon>
        <taxon>Chordata</taxon>
        <taxon>Craniata</taxon>
        <taxon>Vertebrata</taxon>
        <taxon>Euteleostomi</taxon>
        <taxon>Actinopterygii</taxon>
        <taxon>Neopterygii</taxon>
        <taxon>Teleostei</taxon>
        <taxon>Neoteleostei</taxon>
        <taxon>Acanthomorphata</taxon>
        <taxon>Carangaria</taxon>
        <taxon>Carangaria incertae sedis</taxon>
        <taxon>Centropomidae</taxon>
        <taxon>Lates</taxon>
    </lineage>
</organism>
<comment type="caution">
    <text evidence="2">The sequence shown here is derived from an EMBL/GenBank/DDBJ whole genome shotgun (WGS) entry which is preliminary data.</text>
</comment>
<proteinExistence type="predicted"/>
<dbReference type="AlphaFoldDB" id="A0AAD3N2F0"/>
<dbReference type="EMBL" id="BRZM01000068">
    <property type="protein sequence ID" value="GLD64239.1"/>
    <property type="molecule type" value="Genomic_DNA"/>
</dbReference>
<evidence type="ECO:0000256" key="1">
    <source>
        <dbReference type="SAM" id="MobiDB-lite"/>
    </source>
</evidence>
<evidence type="ECO:0000313" key="2">
    <source>
        <dbReference type="EMBL" id="GLD64239.1"/>
    </source>
</evidence>